<comment type="caution">
    <text evidence="2">The sequence shown here is derived from an EMBL/GenBank/DDBJ whole genome shotgun (WGS) entry which is preliminary data.</text>
</comment>
<dbReference type="AlphaFoldDB" id="A0A9D5YXL2"/>
<protein>
    <submittedName>
        <fullName evidence="2">Uncharacterized protein</fullName>
    </submittedName>
</protein>
<dbReference type="RefSeq" id="WP_193718390.1">
    <property type="nucleotide sequence ID" value="NZ_JACSPN010000002.1"/>
</dbReference>
<reference evidence="2 3" key="1">
    <citation type="submission" date="2020-08" db="EMBL/GenBank/DDBJ databases">
        <title>A Genomic Blueprint of the Chicken Gut Microbiome.</title>
        <authorList>
            <person name="Gilroy R."/>
            <person name="Ravi A."/>
            <person name="Getino M."/>
            <person name="Pursley I."/>
            <person name="Horton D.L."/>
            <person name="Alikhan N.-F."/>
            <person name="Baker D."/>
            <person name="Gharbi K."/>
            <person name="Hall N."/>
            <person name="Watson M."/>
            <person name="Adriaenssens E.M."/>
            <person name="Foster-Nyarko E."/>
            <person name="Jarju S."/>
            <person name="Secka A."/>
            <person name="Antonio M."/>
            <person name="Oren A."/>
            <person name="Chaudhuri R."/>
            <person name="La Ragione R.M."/>
            <person name="Hildebrand F."/>
            <person name="Pallen M.J."/>
        </authorList>
    </citation>
    <scope>NUCLEOTIDE SEQUENCE [LARGE SCALE GENOMIC DNA]</scope>
    <source>
        <strain evidence="2 3">Sa1BUA8</strain>
    </source>
</reference>
<feature type="transmembrane region" description="Helical" evidence="1">
    <location>
        <begin position="28"/>
        <end position="49"/>
    </location>
</feature>
<evidence type="ECO:0000256" key="1">
    <source>
        <dbReference type="SAM" id="Phobius"/>
    </source>
</evidence>
<keyword evidence="1" id="KW-0472">Membrane</keyword>
<name>A0A9D5YXL2_9CELL</name>
<organism evidence="2 3">
    <name type="scientific">Oerskovia douganii</name>
    <dbReference type="NCBI Taxonomy" id="2762210"/>
    <lineage>
        <taxon>Bacteria</taxon>
        <taxon>Bacillati</taxon>
        <taxon>Actinomycetota</taxon>
        <taxon>Actinomycetes</taxon>
        <taxon>Micrococcales</taxon>
        <taxon>Cellulomonadaceae</taxon>
        <taxon>Oerskovia</taxon>
    </lineage>
</organism>
<gene>
    <name evidence="2" type="ORF">H9623_01775</name>
</gene>
<keyword evidence="3" id="KW-1185">Reference proteome</keyword>
<sequence>MTRAFVKAKIRLQKSLEAREAGQGSIEYLGVIVVAVLLVVALIAVFRGFDLGGKIQEQLDQIN</sequence>
<evidence type="ECO:0000313" key="2">
    <source>
        <dbReference type="EMBL" id="MBE7699037.1"/>
    </source>
</evidence>
<dbReference type="EMBL" id="JACSPN010000002">
    <property type="protein sequence ID" value="MBE7699037.1"/>
    <property type="molecule type" value="Genomic_DNA"/>
</dbReference>
<keyword evidence="1" id="KW-1133">Transmembrane helix</keyword>
<evidence type="ECO:0000313" key="3">
    <source>
        <dbReference type="Proteomes" id="UP000822993"/>
    </source>
</evidence>
<proteinExistence type="predicted"/>
<keyword evidence="1" id="KW-0812">Transmembrane</keyword>
<dbReference type="Proteomes" id="UP000822993">
    <property type="component" value="Unassembled WGS sequence"/>
</dbReference>
<accession>A0A9D5YXL2</accession>